<dbReference type="Gene3D" id="3.10.100.10">
    <property type="entry name" value="Mannose-Binding Protein A, subunit A"/>
    <property type="match status" value="1"/>
</dbReference>
<accession>A0A7J6D5Z8</accession>
<dbReference type="CDD" id="cd03590">
    <property type="entry name" value="CLECT_DC-SIGN_like"/>
    <property type="match status" value="1"/>
</dbReference>
<feature type="coiled-coil region" evidence="3">
    <location>
        <begin position="164"/>
        <end position="191"/>
    </location>
</feature>
<evidence type="ECO:0000256" key="2">
    <source>
        <dbReference type="ARBA" id="ARBA00022734"/>
    </source>
</evidence>
<evidence type="ECO:0000313" key="6">
    <source>
        <dbReference type="EMBL" id="KAF4114394.1"/>
    </source>
</evidence>
<dbReference type="InterPro" id="IPR016187">
    <property type="entry name" value="CTDL_fold"/>
</dbReference>
<keyword evidence="2" id="KW-0430">Lectin</keyword>
<protein>
    <recommendedName>
        <fullName evidence="5">C-type lectin domain-containing protein</fullName>
    </recommendedName>
</protein>
<dbReference type="SMART" id="SM00034">
    <property type="entry name" value="CLECT"/>
    <property type="match status" value="1"/>
</dbReference>
<feature type="domain" description="C-type lectin" evidence="5">
    <location>
        <begin position="9"/>
        <end position="120"/>
    </location>
</feature>
<comment type="caution">
    <text evidence="6">The sequence shown here is derived from an EMBL/GenBank/DDBJ whole genome shotgun (WGS) entry which is preliminary data.</text>
</comment>
<dbReference type="GO" id="GO:0030246">
    <property type="term" value="F:carbohydrate binding"/>
    <property type="evidence" value="ECO:0007669"/>
    <property type="project" value="UniProtKB-KW"/>
</dbReference>
<dbReference type="EMBL" id="JAAMOB010000004">
    <property type="protein sequence ID" value="KAF4114394.1"/>
    <property type="molecule type" value="Genomic_DNA"/>
</dbReference>
<dbReference type="PANTHER" id="PTHR45710:SF8">
    <property type="entry name" value="RERATING FAMILY MEMBER 4"/>
    <property type="match status" value="1"/>
</dbReference>
<dbReference type="PANTHER" id="PTHR45710">
    <property type="entry name" value="C-TYPE LECTIN DOMAIN-CONTAINING PROTEIN 180"/>
    <property type="match status" value="1"/>
</dbReference>
<dbReference type="InterPro" id="IPR050828">
    <property type="entry name" value="C-type_lectin/matrix_domain"/>
</dbReference>
<feature type="region of interest" description="Disordered" evidence="4">
    <location>
        <begin position="247"/>
        <end position="266"/>
    </location>
</feature>
<dbReference type="InterPro" id="IPR001304">
    <property type="entry name" value="C-type_lectin-like"/>
</dbReference>
<name>A0A7J6D5Z8_9TELE</name>
<dbReference type="InterPro" id="IPR033989">
    <property type="entry name" value="CD209-like_CTLD"/>
</dbReference>
<proteinExistence type="predicted"/>
<gene>
    <name evidence="6" type="ORF">G5714_004617</name>
</gene>
<evidence type="ECO:0000259" key="5">
    <source>
        <dbReference type="PROSITE" id="PS50041"/>
    </source>
</evidence>
<dbReference type="Proteomes" id="UP000579812">
    <property type="component" value="Unassembled WGS sequence"/>
</dbReference>
<dbReference type="Pfam" id="PF00059">
    <property type="entry name" value="Lectin_C"/>
    <property type="match status" value="1"/>
</dbReference>
<dbReference type="SUPFAM" id="SSF56436">
    <property type="entry name" value="C-type lectin-like"/>
    <property type="match status" value="1"/>
</dbReference>
<dbReference type="PROSITE" id="PS50041">
    <property type="entry name" value="C_TYPE_LECTIN_2"/>
    <property type="match status" value="1"/>
</dbReference>
<dbReference type="AlphaFoldDB" id="A0A7J6D5Z8"/>
<comment type="subcellular location">
    <subcellularLocation>
        <location evidence="1">Cell membrane</location>
        <topology evidence="1">Single-pass type II membrane protein</topology>
    </subcellularLocation>
</comment>
<keyword evidence="3" id="KW-0175">Coiled coil</keyword>
<evidence type="ECO:0000313" key="7">
    <source>
        <dbReference type="Proteomes" id="UP000579812"/>
    </source>
</evidence>
<organism evidence="6 7">
    <name type="scientific">Onychostoma macrolepis</name>
    <dbReference type="NCBI Taxonomy" id="369639"/>
    <lineage>
        <taxon>Eukaryota</taxon>
        <taxon>Metazoa</taxon>
        <taxon>Chordata</taxon>
        <taxon>Craniata</taxon>
        <taxon>Vertebrata</taxon>
        <taxon>Euteleostomi</taxon>
        <taxon>Actinopterygii</taxon>
        <taxon>Neopterygii</taxon>
        <taxon>Teleostei</taxon>
        <taxon>Ostariophysi</taxon>
        <taxon>Cypriniformes</taxon>
        <taxon>Cyprinidae</taxon>
        <taxon>Acrossocheilinae</taxon>
        <taxon>Onychostoma</taxon>
    </lineage>
</organism>
<evidence type="ECO:0000256" key="3">
    <source>
        <dbReference type="SAM" id="Coils"/>
    </source>
</evidence>
<evidence type="ECO:0000256" key="4">
    <source>
        <dbReference type="SAM" id="MobiDB-lite"/>
    </source>
</evidence>
<evidence type="ECO:0000256" key="1">
    <source>
        <dbReference type="ARBA" id="ARBA00004401"/>
    </source>
</evidence>
<reference evidence="6 7" key="1">
    <citation type="submission" date="2020-04" db="EMBL/GenBank/DDBJ databases">
        <title>Chromosome-level genome assembly of a cyprinid fish Onychostoma macrolepis by integration of Nanopore Sequencing, Bionano and Hi-C technology.</title>
        <authorList>
            <person name="Wang D."/>
        </authorList>
    </citation>
    <scope>NUCLEOTIDE SEQUENCE [LARGE SCALE GENOMIC DNA]</scope>
    <source>
        <strain evidence="6">SWU-2019</strain>
        <tissue evidence="6">Muscle</tissue>
    </source>
</reference>
<dbReference type="InterPro" id="IPR016186">
    <property type="entry name" value="C-type_lectin-like/link_sf"/>
</dbReference>
<keyword evidence="7" id="KW-1185">Reference proteome</keyword>
<dbReference type="GO" id="GO:0005886">
    <property type="term" value="C:plasma membrane"/>
    <property type="evidence" value="ECO:0007669"/>
    <property type="project" value="UniProtKB-SubCell"/>
</dbReference>
<sequence>MFTDGWIYYQFSFYYVSNETKNWTESRRYCTERGADLVIIKNSEKQDLVKKISCGSEAWIGLTASDEESKWKWVDGSTLSSGFWRPGEPNRHLYENCTIITLSGVWADYLCTNDSKWICNIRCSFFVFNQRTVGENATSTEVACGSSMTTTVSGKHDDAFKYKIITLKAEITLLKDECDFLKKEIEKMKSAVPSAMAQRYTVPIVPQPSASLRCFPGPSVLGRLLGWCCCDCCEELLEQLATRERPGDSLERQLAGGKDPNGPALG</sequence>